<dbReference type="VEuPathDB" id="FungiDB:RhiirA1_404373"/>
<dbReference type="AlphaFoldDB" id="A0A2N1M8A3"/>
<comment type="caution">
    <text evidence="2">The sequence shown here is derived from an EMBL/GenBank/DDBJ whole genome shotgun (WGS) entry which is preliminary data.</text>
</comment>
<dbReference type="OrthoDB" id="2438994at2759"/>
<reference evidence="2 3" key="1">
    <citation type="submission" date="2016-04" db="EMBL/GenBank/DDBJ databases">
        <title>Genome analyses suggest a sexual origin of heterokaryosis in a supposedly ancient asexual fungus.</title>
        <authorList>
            <person name="Ropars J."/>
            <person name="Sedzielewska K."/>
            <person name="Noel J."/>
            <person name="Charron P."/>
            <person name="Farinelli L."/>
            <person name="Marton T."/>
            <person name="Kruger M."/>
            <person name="Pelin A."/>
            <person name="Brachmann A."/>
            <person name="Corradi N."/>
        </authorList>
    </citation>
    <scope>NUCLEOTIDE SEQUENCE [LARGE SCALE GENOMIC DNA]</scope>
    <source>
        <strain evidence="2 3">C2</strain>
    </source>
</reference>
<evidence type="ECO:0000313" key="3">
    <source>
        <dbReference type="Proteomes" id="UP000233469"/>
    </source>
</evidence>
<reference evidence="2 3" key="2">
    <citation type="submission" date="2017-10" db="EMBL/GenBank/DDBJ databases">
        <title>Extensive intraspecific genome diversity in a model arbuscular mycorrhizal fungus.</title>
        <authorList>
            <person name="Chen E.C.H."/>
            <person name="Morin E."/>
            <person name="Baudet D."/>
            <person name="Noel J."/>
            <person name="Ndikumana S."/>
            <person name="Charron P."/>
            <person name="St-Onge C."/>
            <person name="Giorgi J."/>
            <person name="Grigoriev I.V."/>
            <person name="Roux C."/>
            <person name="Martin F.M."/>
            <person name="Corradi N."/>
        </authorList>
    </citation>
    <scope>NUCLEOTIDE SEQUENCE [LARGE SCALE GENOMIC DNA]</scope>
    <source>
        <strain evidence="2 3">C2</strain>
    </source>
</reference>
<accession>A0A2N1M8A3</accession>
<sequence length="156" mass="18348">MSQIRSDILYTRKIKEARECEREVQRLHIAAPICPDDEIENHEPTTQEIDIQVSDDEDEFNNDDNNNEDELTTEEEQRWSHIIKEWIELGNRENQFEDKNDADFLSSEWDSDFNFAGRELHPADDELAKWMLSTLFEISLESPAFLGSDEIFTNAH</sequence>
<name>A0A2N1M8A3_9GLOM</name>
<proteinExistence type="predicted"/>
<dbReference type="Proteomes" id="UP000233469">
    <property type="component" value="Unassembled WGS sequence"/>
</dbReference>
<feature type="compositionally biased region" description="Acidic residues" evidence="1">
    <location>
        <begin position="53"/>
        <end position="74"/>
    </location>
</feature>
<evidence type="ECO:0000313" key="2">
    <source>
        <dbReference type="EMBL" id="PKK57874.1"/>
    </source>
</evidence>
<feature type="region of interest" description="Disordered" evidence="1">
    <location>
        <begin position="35"/>
        <end position="76"/>
    </location>
</feature>
<dbReference type="VEuPathDB" id="FungiDB:RhiirFUN_012677"/>
<evidence type="ECO:0000256" key="1">
    <source>
        <dbReference type="SAM" id="MobiDB-lite"/>
    </source>
</evidence>
<dbReference type="VEuPathDB" id="FungiDB:FUN_024055"/>
<dbReference type="EMBL" id="LLXL01004015">
    <property type="protein sequence ID" value="PKK57874.1"/>
    <property type="molecule type" value="Genomic_DNA"/>
</dbReference>
<gene>
    <name evidence="2" type="ORF">RhiirC2_720936</name>
</gene>
<organism evidence="2 3">
    <name type="scientific">Rhizophagus irregularis</name>
    <dbReference type="NCBI Taxonomy" id="588596"/>
    <lineage>
        <taxon>Eukaryota</taxon>
        <taxon>Fungi</taxon>
        <taxon>Fungi incertae sedis</taxon>
        <taxon>Mucoromycota</taxon>
        <taxon>Glomeromycotina</taxon>
        <taxon>Glomeromycetes</taxon>
        <taxon>Glomerales</taxon>
        <taxon>Glomeraceae</taxon>
        <taxon>Rhizophagus</taxon>
    </lineage>
</organism>
<protein>
    <submittedName>
        <fullName evidence="2">Uncharacterized protein</fullName>
    </submittedName>
</protein>